<dbReference type="Proteomes" id="UP000039046">
    <property type="component" value="Unassembled WGS sequence"/>
</dbReference>
<gene>
    <name evidence="2" type="ORF">VHEMI06191</name>
</gene>
<feature type="domain" description="DUF7962" evidence="1">
    <location>
        <begin position="73"/>
        <end position="191"/>
    </location>
</feature>
<evidence type="ECO:0000259" key="1">
    <source>
        <dbReference type="Pfam" id="PF25907"/>
    </source>
</evidence>
<sequence>MPRPELEDLGIAHRRIPILSIGRDVYVDTRLIFAKLDELKNYPAITPTTPEHALIMDLLSEYITDAGVFTKIADILLASDAPIAQDPAFIKDREDLLGHKIAKEDHAQMTSSGLIRLQEFFGRLENTILSDGRIWLFNTPSPTRGDIEGIWPALFLAGMDGVLPEDKFSPKIFPKVYAWIQRFKSMVDAATAQAPEIKSLNGAGALASVTGTDYHDELGSVDPTDFDVAAFGIKAGDTVSFGPLDYGCTQRDKGKLLSLNAQEVVLDVATKNGSSIRLHAPRHGFQLRKE</sequence>
<dbReference type="InterPro" id="IPR058268">
    <property type="entry name" value="DUF7962"/>
</dbReference>
<proteinExistence type="predicted"/>
<evidence type="ECO:0000313" key="3">
    <source>
        <dbReference type="Proteomes" id="UP000039046"/>
    </source>
</evidence>
<dbReference type="Gene3D" id="3.40.30.110">
    <property type="match status" value="2"/>
</dbReference>
<dbReference type="Pfam" id="PF25907">
    <property type="entry name" value="DUF7962"/>
    <property type="match status" value="1"/>
</dbReference>
<evidence type="ECO:0000313" key="2">
    <source>
        <dbReference type="EMBL" id="CEJ90403.1"/>
    </source>
</evidence>
<organism evidence="2 3">
    <name type="scientific">[Torrubiella] hemipterigena</name>
    <dbReference type="NCBI Taxonomy" id="1531966"/>
    <lineage>
        <taxon>Eukaryota</taxon>
        <taxon>Fungi</taxon>
        <taxon>Dikarya</taxon>
        <taxon>Ascomycota</taxon>
        <taxon>Pezizomycotina</taxon>
        <taxon>Sordariomycetes</taxon>
        <taxon>Hypocreomycetidae</taxon>
        <taxon>Hypocreales</taxon>
        <taxon>Clavicipitaceae</taxon>
        <taxon>Clavicipitaceae incertae sedis</taxon>
        <taxon>'Torrubiella' clade</taxon>
    </lineage>
</organism>
<protein>
    <recommendedName>
        <fullName evidence="1">DUF7962 domain-containing protein</fullName>
    </recommendedName>
</protein>
<reference evidence="2 3" key="1">
    <citation type="journal article" date="2015" name="Genome Announc.">
        <title>Draft Genome Sequence and Gene Annotation of the Entomopathogenic Fungus Verticillium hemipterigenum.</title>
        <authorList>
            <person name="Horn F."/>
            <person name="Habel A."/>
            <person name="Scharf D.H."/>
            <person name="Dworschak J."/>
            <person name="Brakhage A.A."/>
            <person name="Guthke R."/>
            <person name="Hertweck C."/>
            <person name="Linde J."/>
        </authorList>
    </citation>
    <scope>NUCLEOTIDE SEQUENCE [LARGE SCALE GENOMIC DNA]</scope>
</reference>
<accession>A0A0A1TIU1</accession>
<dbReference type="STRING" id="1531966.A0A0A1TIU1"/>
<dbReference type="OrthoDB" id="202840at2759"/>
<name>A0A0A1TIU1_9HYPO</name>
<keyword evidence="3" id="KW-1185">Reference proteome</keyword>
<dbReference type="HOGENOM" id="CLU_039745_0_0_1"/>
<dbReference type="AlphaFoldDB" id="A0A0A1TIU1"/>
<dbReference type="EMBL" id="CDHN01000003">
    <property type="protein sequence ID" value="CEJ90403.1"/>
    <property type="molecule type" value="Genomic_DNA"/>
</dbReference>